<organism evidence="2">
    <name type="scientific">Nothobranchius kadleci</name>
    <name type="common">African annual killifish</name>
    <dbReference type="NCBI Taxonomy" id="1051664"/>
    <lineage>
        <taxon>Eukaryota</taxon>
        <taxon>Metazoa</taxon>
        <taxon>Chordata</taxon>
        <taxon>Craniata</taxon>
        <taxon>Vertebrata</taxon>
        <taxon>Euteleostomi</taxon>
        <taxon>Actinopterygii</taxon>
        <taxon>Neopterygii</taxon>
        <taxon>Teleostei</taxon>
        <taxon>Neoteleostei</taxon>
        <taxon>Acanthomorphata</taxon>
        <taxon>Ovalentaria</taxon>
        <taxon>Atherinomorphae</taxon>
        <taxon>Cyprinodontiformes</taxon>
        <taxon>Nothobranchiidae</taxon>
        <taxon>Nothobranchius</taxon>
    </lineage>
</organism>
<dbReference type="AlphaFoldDB" id="A0A1A8DQ81"/>
<feature type="region of interest" description="Disordered" evidence="1">
    <location>
        <begin position="78"/>
        <end position="104"/>
    </location>
</feature>
<protein>
    <submittedName>
        <fullName evidence="2">Uncharacterized protein</fullName>
    </submittedName>
</protein>
<proteinExistence type="predicted"/>
<name>A0A1A8DQ81_NOTKA</name>
<evidence type="ECO:0000256" key="1">
    <source>
        <dbReference type="SAM" id="MobiDB-lite"/>
    </source>
</evidence>
<feature type="compositionally biased region" description="Polar residues" evidence="1">
    <location>
        <begin position="94"/>
        <end position="104"/>
    </location>
</feature>
<sequence length="104" mass="10787">GLDEGLWLAPRPDSLWCSRDGAQRDTNATLLTTTLGKNRSLPTEGEPLSLPAGVISGSNAFSPPLIILSWIRLVGSESPFSSGSSGRGGASRSPHQSSTKPTVA</sequence>
<reference evidence="2" key="2">
    <citation type="submission" date="2016-06" db="EMBL/GenBank/DDBJ databases">
        <title>The genome of a short-lived fish provides insights into sex chromosome evolution and the genetic control of aging.</title>
        <authorList>
            <person name="Reichwald K."/>
            <person name="Felder M."/>
            <person name="Petzold A."/>
            <person name="Koch P."/>
            <person name="Groth M."/>
            <person name="Platzer M."/>
        </authorList>
    </citation>
    <scope>NUCLEOTIDE SEQUENCE</scope>
    <source>
        <tissue evidence="2">Brain</tissue>
    </source>
</reference>
<dbReference type="EMBL" id="HAEA01007682">
    <property type="protein sequence ID" value="SBQ36162.1"/>
    <property type="molecule type" value="Transcribed_RNA"/>
</dbReference>
<accession>A0A1A8DQ81</accession>
<feature type="non-terminal residue" evidence="2">
    <location>
        <position position="1"/>
    </location>
</feature>
<reference evidence="2" key="1">
    <citation type="submission" date="2016-05" db="EMBL/GenBank/DDBJ databases">
        <authorList>
            <person name="Lavstsen T."/>
            <person name="Jespersen J.S."/>
        </authorList>
    </citation>
    <scope>NUCLEOTIDE SEQUENCE</scope>
    <source>
        <tissue evidence="2">Brain</tissue>
    </source>
</reference>
<gene>
    <name evidence="2" type="primary">Nfu_g_1_015138</name>
</gene>
<evidence type="ECO:0000313" key="2">
    <source>
        <dbReference type="EMBL" id="SBQ36162.1"/>
    </source>
</evidence>
<feature type="non-terminal residue" evidence="2">
    <location>
        <position position="104"/>
    </location>
</feature>